<dbReference type="AlphaFoldDB" id="A0A4R6YD62"/>
<proteinExistence type="predicted"/>
<dbReference type="PANTHER" id="PTHR43283:SF14">
    <property type="entry name" value="BLL8153 PROTEIN"/>
    <property type="match status" value="1"/>
</dbReference>
<dbReference type="Proteomes" id="UP000294958">
    <property type="component" value="Unassembled WGS sequence"/>
</dbReference>
<dbReference type="PANTHER" id="PTHR43283">
    <property type="entry name" value="BETA-LACTAMASE-RELATED"/>
    <property type="match status" value="1"/>
</dbReference>
<accession>A0A4R6YD62</accession>
<keyword evidence="4" id="KW-1185">Reference proteome</keyword>
<feature type="domain" description="Beta-lactamase-related" evidence="2">
    <location>
        <begin position="104"/>
        <end position="378"/>
    </location>
</feature>
<dbReference type="InterPro" id="IPR012338">
    <property type="entry name" value="Beta-lactam/transpept-like"/>
</dbReference>
<dbReference type="Pfam" id="PF00144">
    <property type="entry name" value="Beta-lactamase"/>
    <property type="match status" value="1"/>
</dbReference>
<dbReference type="EMBL" id="SNZF01000019">
    <property type="protein sequence ID" value="TDR33771.1"/>
    <property type="molecule type" value="Genomic_DNA"/>
</dbReference>
<dbReference type="Gene3D" id="3.40.710.10">
    <property type="entry name" value="DD-peptidase/beta-lactamase superfamily"/>
    <property type="match status" value="1"/>
</dbReference>
<name>A0A4R6YD62_9HYPH</name>
<evidence type="ECO:0000259" key="2">
    <source>
        <dbReference type="Pfam" id="PF00144"/>
    </source>
</evidence>
<reference evidence="3 4" key="1">
    <citation type="submission" date="2019-03" db="EMBL/GenBank/DDBJ databases">
        <title>Genomic Encyclopedia of Type Strains, Phase IV (KMG-IV): sequencing the most valuable type-strain genomes for metagenomic binning, comparative biology and taxonomic classification.</title>
        <authorList>
            <person name="Goeker M."/>
        </authorList>
    </citation>
    <scope>NUCLEOTIDE SEQUENCE [LARGE SCALE GENOMIC DNA]</scope>
    <source>
        <strain evidence="3 4">DSM 11603</strain>
    </source>
</reference>
<dbReference type="RefSeq" id="WP_035023404.1">
    <property type="nucleotide sequence ID" value="NZ_KK073878.1"/>
</dbReference>
<keyword evidence="1" id="KW-1133">Transmembrane helix</keyword>
<dbReference type="SUPFAM" id="SSF56601">
    <property type="entry name" value="beta-lactamase/transpeptidase-like"/>
    <property type="match status" value="1"/>
</dbReference>
<evidence type="ECO:0000313" key="3">
    <source>
        <dbReference type="EMBL" id="TDR33771.1"/>
    </source>
</evidence>
<protein>
    <recommendedName>
        <fullName evidence="2">Beta-lactamase-related domain-containing protein</fullName>
    </recommendedName>
</protein>
<evidence type="ECO:0000313" key="4">
    <source>
        <dbReference type="Proteomes" id="UP000294958"/>
    </source>
</evidence>
<feature type="transmembrane region" description="Helical" evidence="1">
    <location>
        <begin position="7"/>
        <end position="26"/>
    </location>
</feature>
<keyword evidence="1" id="KW-0812">Transmembrane</keyword>
<dbReference type="OrthoDB" id="9814204at2"/>
<sequence>MKKVLRWSLGIGAAVVMVAGGAAWVYRDTILDYRAALEYAGNFKPDVIDRNFRSLFVKYPSVRVPKSAAASLLEKRERPLPDSYSFAGQSRSVEDWIESSQTTGLIVIRDGVIVHERYLRGNGQGTQSIAMSLSKSFVSALVGRAVADGLIDIGQPVEAYAPVLAEGGYRGVTVRNVLQMSSGIGFNEDYGDLNSDIVRYIIQILRGSVADFTAHLKNDIPQGTVNRYVSADTQVLGLVLEGATGKPLADYFNEILWSKLGTEADAYWLVDQKGEAIAAGGLNAVLRDYARFGLLYLNQGRNHLGEQIVPADWVQASVTPDSAHLMPGRQDETGRRLKGYGYQWWIPADRKGGDFTGIGIYGQFIYVNPERRVVIAKSSAYADYNSTGDIMIEESIAAFQAIAEGL</sequence>
<gene>
    <name evidence="3" type="ORF">DES43_11957</name>
</gene>
<dbReference type="InterPro" id="IPR001466">
    <property type="entry name" value="Beta-lactam-related"/>
</dbReference>
<organism evidence="3 4">
    <name type="scientific">Aquamicrobium defluvii</name>
    <dbReference type="NCBI Taxonomy" id="69279"/>
    <lineage>
        <taxon>Bacteria</taxon>
        <taxon>Pseudomonadati</taxon>
        <taxon>Pseudomonadota</taxon>
        <taxon>Alphaproteobacteria</taxon>
        <taxon>Hyphomicrobiales</taxon>
        <taxon>Phyllobacteriaceae</taxon>
        <taxon>Aquamicrobium</taxon>
    </lineage>
</organism>
<dbReference type="InterPro" id="IPR050789">
    <property type="entry name" value="Diverse_Enzym_Activities"/>
</dbReference>
<comment type="caution">
    <text evidence="3">The sequence shown here is derived from an EMBL/GenBank/DDBJ whole genome shotgun (WGS) entry which is preliminary data.</text>
</comment>
<evidence type="ECO:0000256" key="1">
    <source>
        <dbReference type="SAM" id="Phobius"/>
    </source>
</evidence>
<keyword evidence="1" id="KW-0472">Membrane</keyword>